<accession>A0ABQ9X3K9</accession>
<dbReference type="Pfam" id="PF00069">
    <property type="entry name" value="Pkinase"/>
    <property type="match status" value="1"/>
</dbReference>
<keyword evidence="5 11" id="KW-0418">Kinase</keyword>
<dbReference type="InterPro" id="IPR000719">
    <property type="entry name" value="Prot_kinase_dom"/>
</dbReference>
<dbReference type="InterPro" id="IPR011009">
    <property type="entry name" value="Kinase-like_dom_sf"/>
</dbReference>
<evidence type="ECO:0000256" key="2">
    <source>
        <dbReference type="ARBA" id="ARBA00022527"/>
    </source>
</evidence>
<proteinExistence type="predicted"/>
<feature type="compositionally biased region" description="Basic and acidic residues" evidence="9">
    <location>
        <begin position="276"/>
        <end position="377"/>
    </location>
</feature>
<keyword evidence="4" id="KW-0547">Nucleotide-binding</keyword>
<dbReference type="SMART" id="SM00220">
    <property type="entry name" value="S_TKc"/>
    <property type="match status" value="1"/>
</dbReference>
<dbReference type="CDD" id="cd08215">
    <property type="entry name" value="STKc_Nek"/>
    <property type="match status" value="1"/>
</dbReference>
<name>A0ABQ9X3K9_9EUKA</name>
<feature type="domain" description="Protein kinase" evidence="10">
    <location>
        <begin position="1"/>
        <end position="208"/>
    </location>
</feature>
<comment type="catalytic activity">
    <reaction evidence="8">
        <text>L-seryl-[protein] + ATP = O-phospho-L-seryl-[protein] + ADP + H(+)</text>
        <dbReference type="Rhea" id="RHEA:17989"/>
        <dbReference type="Rhea" id="RHEA-COMP:9863"/>
        <dbReference type="Rhea" id="RHEA-COMP:11604"/>
        <dbReference type="ChEBI" id="CHEBI:15378"/>
        <dbReference type="ChEBI" id="CHEBI:29999"/>
        <dbReference type="ChEBI" id="CHEBI:30616"/>
        <dbReference type="ChEBI" id="CHEBI:83421"/>
        <dbReference type="ChEBI" id="CHEBI:456216"/>
        <dbReference type="EC" id="2.7.11.1"/>
    </reaction>
</comment>
<gene>
    <name evidence="11" type="ORF">BLNAU_18710</name>
</gene>
<evidence type="ECO:0000256" key="9">
    <source>
        <dbReference type="SAM" id="MobiDB-lite"/>
    </source>
</evidence>
<dbReference type="PANTHER" id="PTHR44899">
    <property type="entry name" value="CAMK FAMILY PROTEIN KINASE"/>
    <property type="match status" value="1"/>
</dbReference>
<dbReference type="Gene3D" id="1.10.510.10">
    <property type="entry name" value="Transferase(Phosphotransferase) domain 1"/>
    <property type="match status" value="1"/>
</dbReference>
<keyword evidence="6" id="KW-0067">ATP-binding</keyword>
<evidence type="ECO:0000256" key="1">
    <source>
        <dbReference type="ARBA" id="ARBA00012513"/>
    </source>
</evidence>
<dbReference type="PROSITE" id="PS50011">
    <property type="entry name" value="PROTEIN_KINASE_DOM"/>
    <property type="match status" value="1"/>
</dbReference>
<evidence type="ECO:0000256" key="3">
    <source>
        <dbReference type="ARBA" id="ARBA00022679"/>
    </source>
</evidence>
<protein>
    <recommendedName>
        <fullName evidence="1">non-specific serine/threonine protein kinase</fullName>
        <ecNumber evidence="1">2.7.11.1</ecNumber>
    </recommendedName>
</protein>
<evidence type="ECO:0000256" key="6">
    <source>
        <dbReference type="ARBA" id="ARBA00022840"/>
    </source>
</evidence>
<evidence type="ECO:0000256" key="5">
    <source>
        <dbReference type="ARBA" id="ARBA00022777"/>
    </source>
</evidence>
<feature type="compositionally biased region" description="Polar residues" evidence="9">
    <location>
        <begin position="494"/>
        <end position="503"/>
    </location>
</feature>
<feature type="region of interest" description="Disordered" evidence="9">
    <location>
        <begin position="544"/>
        <end position="566"/>
    </location>
</feature>
<comment type="caution">
    <text evidence="11">The sequence shown here is derived from an EMBL/GenBank/DDBJ whole genome shotgun (WGS) entry which is preliminary data.</text>
</comment>
<evidence type="ECO:0000259" key="10">
    <source>
        <dbReference type="PROSITE" id="PS50011"/>
    </source>
</evidence>
<feature type="compositionally biased region" description="Low complexity" evidence="9">
    <location>
        <begin position="438"/>
        <end position="459"/>
    </location>
</feature>
<reference evidence="11 12" key="1">
    <citation type="journal article" date="2022" name="bioRxiv">
        <title>Genomics of Preaxostyla Flagellates Illuminates Evolutionary Transitions and the Path Towards Mitochondrial Loss.</title>
        <authorList>
            <person name="Novak L.V.F."/>
            <person name="Treitli S.C."/>
            <person name="Pyrih J."/>
            <person name="Halakuc P."/>
            <person name="Pipaliya S.V."/>
            <person name="Vacek V."/>
            <person name="Brzon O."/>
            <person name="Soukal P."/>
            <person name="Eme L."/>
            <person name="Dacks J.B."/>
            <person name="Karnkowska A."/>
            <person name="Elias M."/>
            <person name="Hampl V."/>
        </authorList>
    </citation>
    <scope>NUCLEOTIDE SEQUENCE [LARGE SCALE GENOMIC DNA]</scope>
    <source>
        <strain evidence="11">NAU3</strain>
        <tissue evidence="11">Gut</tissue>
    </source>
</reference>
<dbReference type="PROSITE" id="PS00108">
    <property type="entry name" value="PROTEIN_KINASE_ST"/>
    <property type="match status" value="1"/>
</dbReference>
<feature type="region of interest" description="Disordered" evidence="9">
    <location>
        <begin position="226"/>
        <end position="245"/>
    </location>
</feature>
<sequence length="788" mass="90104">MMQLFNSPFIVKYHESFMDRNTLYIIMEYCDDGDLNGYFVQCKKKCIRIPEDQVLNWFAQITLGLDFIHKKKILHRDIKAGNIFLTTKNMCKLGDFGISRSLANTRDMAHTLVGTPYYMSPELSQNRPYDYKSDIWALGCLLYEMCTFCHPFEAQNYQQLVQRIARGFYKPIPTPPYSKNLSTLVDKMLKQNPADRPTTDQILDLPFIREQLKSFIKTSLTNRNPTLVIQNNPQEGKEEEAPQVKQDLSQLNALLPKARGGFAVPTVPKAAVGSRPETDRKENEKRKEEERKLAEEKQKAEEEKKKLEAERLQKEEEERKKKEEEEKKRQKLEEDRKRRAEEQKKEEERQKAEEEKKKAEEQRLEEERKKKEEDKKSAATSTRVKSAKRVATSSSTKAPAKPSLHLNPNSSRPGRAVSPSLAGSDDSQRAVSPSLKVSRPNSASRTASRSPRPPTTTRTKVSEKSQAPKTSSKRPVTPGQRLSTPKTSAKRETLQVTNATPEPSKSPRPTKVASLSIPGTKPKIAGKSTDDKHKRNLALFEQHVNKMKNEKSGGITDRTFDKNNPRAKPYYLMLKQQEEKEKEKQLLKEKDSLVEQWKREAQLLNAVKPKVIEQPPIRPISAFKDEPEEAPPGKLDSLDLAFDKSFAMIGEIGFDRIEAKEQEEEKKAKKVENEEEYVDALTVIASVLKTGHTPQPVRVEKETDDDIKQAKVQRDTKNLFLEAKKIRTQLEHDLGDTLFDSLYECLVDQDKPNDIQLANAKKVLGSKPSSNIDKMKQLMRLEEQIIPA</sequence>
<feature type="compositionally biased region" description="Polar residues" evidence="9">
    <location>
        <begin position="464"/>
        <end position="487"/>
    </location>
</feature>
<evidence type="ECO:0000256" key="7">
    <source>
        <dbReference type="ARBA" id="ARBA00047899"/>
    </source>
</evidence>
<evidence type="ECO:0000313" key="12">
    <source>
        <dbReference type="Proteomes" id="UP001281761"/>
    </source>
</evidence>
<keyword evidence="12" id="KW-1185">Reference proteome</keyword>
<keyword evidence="2" id="KW-0723">Serine/threonine-protein kinase</keyword>
<dbReference type="Proteomes" id="UP001281761">
    <property type="component" value="Unassembled WGS sequence"/>
</dbReference>
<dbReference type="PANTHER" id="PTHR44899:SF3">
    <property type="entry name" value="SERINE_THREONINE-PROTEIN KINASE NEK1"/>
    <property type="match status" value="1"/>
</dbReference>
<keyword evidence="3 11" id="KW-0808">Transferase</keyword>
<dbReference type="EMBL" id="JARBJD010000230">
    <property type="protein sequence ID" value="KAK2946349.1"/>
    <property type="molecule type" value="Genomic_DNA"/>
</dbReference>
<dbReference type="SUPFAM" id="SSF56112">
    <property type="entry name" value="Protein kinase-like (PK-like)"/>
    <property type="match status" value="1"/>
</dbReference>
<organism evidence="11 12">
    <name type="scientific">Blattamonas nauphoetae</name>
    <dbReference type="NCBI Taxonomy" id="2049346"/>
    <lineage>
        <taxon>Eukaryota</taxon>
        <taxon>Metamonada</taxon>
        <taxon>Preaxostyla</taxon>
        <taxon>Oxymonadida</taxon>
        <taxon>Blattamonas</taxon>
    </lineage>
</organism>
<feature type="region of interest" description="Disordered" evidence="9">
    <location>
        <begin position="265"/>
        <end position="532"/>
    </location>
</feature>
<evidence type="ECO:0000313" key="11">
    <source>
        <dbReference type="EMBL" id="KAK2946349.1"/>
    </source>
</evidence>
<dbReference type="EC" id="2.7.11.1" evidence="1"/>
<evidence type="ECO:0000256" key="4">
    <source>
        <dbReference type="ARBA" id="ARBA00022741"/>
    </source>
</evidence>
<comment type="catalytic activity">
    <reaction evidence="7">
        <text>L-threonyl-[protein] + ATP = O-phospho-L-threonyl-[protein] + ADP + H(+)</text>
        <dbReference type="Rhea" id="RHEA:46608"/>
        <dbReference type="Rhea" id="RHEA-COMP:11060"/>
        <dbReference type="Rhea" id="RHEA-COMP:11605"/>
        <dbReference type="ChEBI" id="CHEBI:15378"/>
        <dbReference type="ChEBI" id="CHEBI:30013"/>
        <dbReference type="ChEBI" id="CHEBI:30616"/>
        <dbReference type="ChEBI" id="CHEBI:61977"/>
        <dbReference type="ChEBI" id="CHEBI:456216"/>
        <dbReference type="EC" id="2.7.11.1"/>
    </reaction>
</comment>
<dbReference type="InterPro" id="IPR008271">
    <property type="entry name" value="Ser/Thr_kinase_AS"/>
</dbReference>
<evidence type="ECO:0000256" key="8">
    <source>
        <dbReference type="ARBA" id="ARBA00048679"/>
    </source>
</evidence>
<dbReference type="GO" id="GO:0004674">
    <property type="term" value="F:protein serine/threonine kinase activity"/>
    <property type="evidence" value="ECO:0007669"/>
    <property type="project" value="UniProtKB-EC"/>
</dbReference>
<dbReference type="InterPro" id="IPR051131">
    <property type="entry name" value="NEK_Ser/Thr_kinase_NIMA"/>
</dbReference>